<keyword evidence="1" id="KW-0812">Transmembrane</keyword>
<organism evidence="2 3">
    <name type="scientific">Candidatus Phytoplasma pini</name>
    <dbReference type="NCBI Taxonomy" id="267362"/>
    <lineage>
        <taxon>Bacteria</taxon>
        <taxon>Bacillati</taxon>
        <taxon>Mycoplasmatota</taxon>
        <taxon>Mollicutes</taxon>
        <taxon>Acholeplasmatales</taxon>
        <taxon>Acholeplasmataceae</taxon>
        <taxon>Candidatus Phytoplasma</taxon>
    </lineage>
</organism>
<dbReference type="OrthoDB" id="386024at2"/>
<name>A0A559KJH8_9MOLU</name>
<dbReference type="EMBL" id="VIAE01000004">
    <property type="protein sequence ID" value="TVY12269.1"/>
    <property type="molecule type" value="Genomic_DNA"/>
</dbReference>
<keyword evidence="1" id="KW-0472">Membrane</keyword>
<dbReference type="Proteomes" id="UP000320078">
    <property type="component" value="Unassembled WGS sequence"/>
</dbReference>
<accession>A0A559KJH8</accession>
<evidence type="ECO:0000313" key="3">
    <source>
        <dbReference type="Proteomes" id="UP000320078"/>
    </source>
</evidence>
<evidence type="ECO:0000256" key="1">
    <source>
        <dbReference type="SAM" id="Phobius"/>
    </source>
</evidence>
<evidence type="ECO:0000313" key="2">
    <source>
        <dbReference type="EMBL" id="TVY12269.1"/>
    </source>
</evidence>
<feature type="transmembrane region" description="Helical" evidence="1">
    <location>
        <begin position="6"/>
        <end position="24"/>
    </location>
</feature>
<protein>
    <submittedName>
        <fullName evidence="2">Uncharacterized protein</fullName>
    </submittedName>
</protein>
<dbReference type="AlphaFoldDB" id="A0A559KJH8"/>
<comment type="caution">
    <text evidence="2">The sequence shown here is derived from an EMBL/GenBank/DDBJ whole genome shotgun (WGS) entry which is preliminary data.</text>
</comment>
<sequence length="178" mass="21197">MKKKYIIIFILKFFIILIFIYLVIEKQKSSTNNEKTELEFIHKLAILGLENFDKGMNQTEDIELKKHYERIYEADPETFRDKVFNNNLSTASTLLIYSTIDFLSQKLEKKINLKVNKIDCYTSFFSFKNEIINLELKNSNDHFFINKPNDTLGDGYCFFHAITYLLNEIMPNWKSKFN</sequence>
<keyword evidence="3" id="KW-1185">Reference proteome</keyword>
<keyword evidence="1" id="KW-1133">Transmembrane helix</keyword>
<reference evidence="2 3" key="1">
    <citation type="submission" date="2019-06" db="EMBL/GenBank/DDBJ databases">
        <title>Draft Genome Sequence of Candidatus Phytoplasma pini-Related Strain MDPP: A Resource for Comparative Genomics of Gymnosperm-infecting Phytoplasmas.</title>
        <authorList>
            <person name="Cai W."/>
            <person name="Costanzo S."/>
            <person name="Shao J."/>
            <person name="Zhao Y."/>
            <person name="Davis R."/>
        </authorList>
    </citation>
    <scope>NUCLEOTIDE SEQUENCE [LARGE SCALE GENOMIC DNA]</scope>
    <source>
        <strain evidence="2 3">MDPP</strain>
    </source>
</reference>
<proteinExistence type="predicted"/>
<dbReference type="RefSeq" id="WP_144658360.1">
    <property type="nucleotide sequence ID" value="NZ_VIAE01000004.1"/>
</dbReference>
<gene>
    <name evidence="2" type="ORF">MDPP_00216</name>
</gene>